<dbReference type="EMBL" id="DAAXRP010000009">
    <property type="protein sequence ID" value="HAG2282709.1"/>
    <property type="molecule type" value="Genomic_DNA"/>
</dbReference>
<dbReference type="Pfam" id="PF07996">
    <property type="entry name" value="T4SS"/>
    <property type="match status" value="1"/>
</dbReference>
<protein>
    <submittedName>
        <fullName evidence="2">Type IV secretion system protein VirB5</fullName>
    </submittedName>
</protein>
<dbReference type="InterPro" id="IPR023220">
    <property type="entry name" value="T4SS_VirB5-domain"/>
</dbReference>
<comment type="caution">
    <text evidence="2">The sequence shown here is derived from an EMBL/GenBank/DDBJ whole genome shotgun (WGS) entry which is preliminary data.</text>
</comment>
<name>A0A759YFU4_SALER</name>
<evidence type="ECO:0000256" key="1">
    <source>
        <dbReference type="SAM" id="SignalP"/>
    </source>
</evidence>
<gene>
    <name evidence="2" type="ORF">G8W61_003008</name>
</gene>
<evidence type="ECO:0000313" key="2">
    <source>
        <dbReference type="EMBL" id="HAG2282709.1"/>
    </source>
</evidence>
<sequence length="238" mass="26562">MNTRLLKTGLLSLALASPLVKASGIPVVDAVANLQEMAHWLEKVQQWTETVQHYQSQIQAYKDQLATATGVRDITSFVDQAKSLKSDLDKLRKPGQALNDLLLSGGSSRQFDALYEKYKIFDICNAEQSGNYANVCKQQVINKAIQLEQTDEIQNQVSQTLGEINSLSNRVALAKDSKESQDLANSIQLKSVMLNTLTTQWEMSVKAAEKRENVLEAERVKQWNQQQLNAPTADLNNL</sequence>
<reference evidence="2" key="2">
    <citation type="submission" date="2020-02" db="EMBL/GenBank/DDBJ databases">
        <authorList>
            <consortium name="NCBI Pathogen Detection Project"/>
        </authorList>
    </citation>
    <scope>NUCLEOTIDE SEQUENCE</scope>
    <source>
        <strain evidence="2">MA.CK_94/00001630</strain>
    </source>
</reference>
<proteinExistence type="predicted"/>
<dbReference type="Gene3D" id="1.20.58.430">
    <property type="entry name" value="Type IV secretion system, VirB5-domain"/>
    <property type="match status" value="1"/>
</dbReference>
<feature type="chain" id="PRO_5027854339" evidence="1">
    <location>
        <begin position="23"/>
        <end position="238"/>
    </location>
</feature>
<dbReference type="AlphaFoldDB" id="A0A759YFU4"/>
<dbReference type="SUPFAM" id="SSF101082">
    <property type="entry name" value="Typo IV secretion system protein TraC"/>
    <property type="match status" value="1"/>
</dbReference>
<accession>A0A759YFU4</accession>
<reference evidence="2" key="1">
    <citation type="journal article" date="2018" name="Genome Biol.">
        <title>SKESA: strategic k-mer extension for scrupulous assemblies.</title>
        <authorList>
            <person name="Souvorov A."/>
            <person name="Agarwala R."/>
            <person name="Lipman D.J."/>
        </authorList>
    </citation>
    <scope>NUCLEOTIDE SEQUENCE</scope>
    <source>
        <strain evidence="2">MA.CK_94/00001630</strain>
    </source>
</reference>
<feature type="signal peptide" evidence="1">
    <location>
        <begin position="1"/>
        <end position="22"/>
    </location>
</feature>
<keyword evidence="1" id="KW-0732">Signal</keyword>
<dbReference type="InterPro" id="IPR014158">
    <property type="entry name" value="T4SS_VirB5"/>
</dbReference>
<organism evidence="2">
    <name type="scientific">Salmonella enterica</name>
    <name type="common">Salmonella choleraesuis</name>
    <dbReference type="NCBI Taxonomy" id="28901"/>
    <lineage>
        <taxon>Bacteria</taxon>
        <taxon>Pseudomonadati</taxon>
        <taxon>Pseudomonadota</taxon>
        <taxon>Gammaproteobacteria</taxon>
        <taxon>Enterobacterales</taxon>
        <taxon>Enterobacteriaceae</taxon>
        <taxon>Salmonella</taxon>
    </lineage>
</organism>